<reference evidence="1" key="1">
    <citation type="submission" date="2022-11" db="UniProtKB">
        <authorList>
            <consortium name="EnsemblMetazoa"/>
        </authorList>
    </citation>
    <scope>IDENTIFICATION</scope>
</reference>
<dbReference type="GO" id="GO:0106370">
    <property type="term" value="F:protein-L-histidine N-pros-methyltransferase activity"/>
    <property type="evidence" value="ECO:0007669"/>
    <property type="project" value="InterPro"/>
</dbReference>
<dbReference type="PANTHER" id="PTHR12890">
    <property type="entry name" value="DREV PROTEIN"/>
    <property type="match status" value="1"/>
</dbReference>
<dbReference type="SUPFAM" id="SSF53335">
    <property type="entry name" value="S-adenosyl-L-methionine-dependent methyltransferases"/>
    <property type="match status" value="1"/>
</dbReference>
<dbReference type="OrthoDB" id="199041at2759"/>
<dbReference type="InterPro" id="IPR029063">
    <property type="entry name" value="SAM-dependent_MTases_sf"/>
</dbReference>
<proteinExistence type="predicted"/>
<dbReference type="Gene3D" id="3.40.50.150">
    <property type="entry name" value="Vaccinia Virus protein VP39"/>
    <property type="match status" value="1"/>
</dbReference>
<name>A0A914AU92_PATMI</name>
<keyword evidence="2" id="KW-1185">Reference proteome</keyword>
<dbReference type="CDD" id="cd02440">
    <property type="entry name" value="AdoMet_MTases"/>
    <property type="match status" value="1"/>
</dbReference>
<dbReference type="EnsemblMetazoa" id="XM_038211394.1">
    <property type="protein sequence ID" value="XP_038067322.1"/>
    <property type="gene ID" value="LOC119737210"/>
</dbReference>
<accession>A0A914AU92</accession>
<sequence>MAMQQRPHIRNPLMRIAYEHQTNTKFNRQEIRRHFDVDKWYNCNLDDFPEDLRVLFHQCHMDSATEKFLDSCYQKSDWIITQAWHSLAKAFLGFFMSSTSINGLLDRGCMFVFSMEQFRSLLEINADFKADHLLDLGAGDGKVTEIMAGHFRRVSATEVSYTMQRRLRQLGYTILGLDQWAGHKYDVISCLNLLDRCERPATIMRDIHRSLVPGGVTIVAMVLPFKPFVESGFNQNRPVENLHVQGKTWEEQARSLIVDFFTPAGFTVLAFTKLPYLCEGDTENPFYVLQDVVFVLKRTMDAGVTLPHVSCDSGADDSDIVVDITG</sequence>
<dbReference type="CTD" id="51108"/>
<dbReference type="AlphaFoldDB" id="A0A914AU92"/>
<evidence type="ECO:0000313" key="2">
    <source>
        <dbReference type="Proteomes" id="UP000887568"/>
    </source>
</evidence>
<dbReference type="Pfam" id="PF05219">
    <property type="entry name" value="DREV"/>
    <property type="match status" value="1"/>
</dbReference>
<dbReference type="PANTHER" id="PTHR12890:SF0">
    <property type="entry name" value="PROTEIN-L-HISTIDINE N-PROS-METHYLTRANSFERASE"/>
    <property type="match status" value="1"/>
</dbReference>
<dbReference type="RefSeq" id="XP_038067322.1">
    <property type="nucleotide sequence ID" value="XM_038211394.1"/>
</dbReference>
<dbReference type="OMA" id="PYMHYVE"/>
<dbReference type="InterPro" id="IPR007884">
    <property type="entry name" value="METL9"/>
</dbReference>
<evidence type="ECO:0000313" key="1">
    <source>
        <dbReference type="EnsemblMetazoa" id="XP_038067322.1"/>
    </source>
</evidence>
<organism evidence="1 2">
    <name type="scientific">Patiria miniata</name>
    <name type="common">Bat star</name>
    <name type="synonym">Asterina miniata</name>
    <dbReference type="NCBI Taxonomy" id="46514"/>
    <lineage>
        <taxon>Eukaryota</taxon>
        <taxon>Metazoa</taxon>
        <taxon>Echinodermata</taxon>
        <taxon>Eleutherozoa</taxon>
        <taxon>Asterozoa</taxon>
        <taxon>Asteroidea</taxon>
        <taxon>Valvatacea</taxon>
        <taxon>Valvatida</taxon>
        <taxon>Asterinidae</taxon>
        <taxon>Patiria</taxon>
    </lineage>
</organism>
<protein>
    <recommendedName>
        <fullName evidence="3">Methyltransferase-like protein 9</fullName>
    </recommendedName>
</protein>
<evidence type="ECO:0008006" key="3">
    <source>
        <dbReference type="Google" id="ProtNLM"/>
    </source>
</evidence>
<dbReference type="Proteomes" id="UP000887568">
    <property type="component" value="Unplaced"/>
</dbReference>
<dbReference type="GeneID" id="119737210"/>